<dbReference type="SUPFAM" id="SSF53335">
    <property type="entry name" value="S-adenosyl-L-methionine-dependent methyltransferases"/>
    <property type="match status" value="1"/>
</dbReference>
<comment type="caution">
    <text evidence="8">The sequence shown here is derived from an EMBL/GenBank/DDBJ whole genome shotgun (WGS) entry which is preliminary data.</text>
</comment>
<dbReference type="InterPro" id="IPR055361">
    <property type="entry name" value="tRNA_methyltr_TrmB_bact"/>
</dbReference>
<dbReference type="RefSeq" id="WP_394818958.1">
    <property type="nucleotide sequence ID" value="NZ_JAWJZY010000001.1"/>
</dbReference>
<dbReference type="PANTHER" id="PTHR23417:SF14">
    <property type="entry name" value="PENTACOTRIPEPTIDE-REPEAT REGION OF PRORP DOMAIN-CONTAINING PROTEIN"/>
    <property type="match status" value="1"/>
</dbReference>
<name>A0ABU7U2D4_9PROT</name>
<comment type="catalytic activity">
    <reaction evidence="1 7">
        <text>guanosine(46) in tRNA + S-adenosyl-L-methionine = N(7)-methylguanosine(46) in tRNA + S-adenosyl-L-homocysteine</text>
        <dbReference type="Rhea" id="RHEA:42708"/>
        <dbReference type="Rhea" id="RHEA-COMP:10188"/>
        <dbReference type="Rhea" id="RHEA-COMP:10189"/>
        <dbReference type="ChEBI" id="CHEBI:57856"/>
        <dbReference type="ChEBI" id="CHEBI:59789"/>
        <dbReference type="ChEBI" id="CHEBI:74269"/>
        <dbReference type="ChEBI" id="CHEBI:74480"/>
        <dbReference type="EC" id="2.1.1.33"/>
    </reaction>
</comment>
<dbReference type="EC" id="2.1.1.33" evidence="7"/>
<dbReference type="InterPro" id="IPR029063">
    <property type="entry name" value="SAM-dependent_MTases_sf"/>
</dbReference>
<comment type="caution">
    <text evidence="7">Lacks conserved residue(s) required for the propagation of feature annotation.</text>
</comment>
<dbReference type="PANTHER" id="PTHR23417">
    <property type="entry name" value="3-DEOXY-D-MANNO-OCTULOSONIC-ACID TRANSFERASE/TRNA GUANINE-N 7 - -METHYLTRANSFERASE"/>
    <property type="match status" value="1"/>
</dbReference>
<dbReference type="InterPro" id="IPR003358">
    <property type="entry name" value="tRNA_(Gua-N-7)_MeTrfase_Trmb"/>
</dbReference>
<keyword evidence="5 7" id="KW-0949">S-adenosyl-L-methionine</keyword>
<dbReference type="Pfam" id="PF02390">
    <property type="entry name" value="Methyltransf_4"/>
    <property type="match status" value="1"/>
</dbReference>
<evidence type="ECO:0000256" key="5">
    <source>
        <dbReference type="ARBA" id="ARBA00022691"/>
    </source>
</evidence>
<evidence type="ECO:0000256" key="7">
    <source>
        <dbReference type="HAMAP-Rule" id="MF_01057"/>
    </source>
</evidence>
<protein>
    <recommendedName>
        <fullName evidence="7">tRNA (guanine-N(7)-)-methyltransferase</fullName>
        <ecNumber evidence="7">2.1.1.33</ecNumber>
    </recommendedName>
    <alternativeName>
        <fullName evidence="7">tRNA (guanine(46)-N(7))-methyltransferase</fullName>
    </alternativeName>
    <alternativeName>
        <fullName evidence="7">tRNA(m7G46)-methyltransferase</fullName>
    </alternativeName>
</protein>
<keyword evidence="4 7" id="KW-0808">Transferase</keyword>
<feature type="binding site" evidence="7">
    <location>
        <begin position="215"/>
        <end position="218"/>
    </location>
    <ligand>
        <name>substrate</name>
    </ligand>
</feature>
<comment type="similarity">
    <text evidence="7">Belongs to the class I-like SAM-binding methyltransferase superfamily. TrmB family.</text>
</comment>
<feature type="binding site" evidence="7">
    <location>
        <position position="122"/>
    </location>
    <ligand>
        <name>S-adenosyl-L-methionine</name>
        <dbReference type="ChEBI" id="CHEBI:59789"/>
    </ligand>
</feature>
<proteinExistence type="inferred from homology"/>
<evidence type="ECO:0000256" key="1">
    <source>
        <dbReference type="ARBA" id="ARBA00000142"/>
    </source>
</evidence>
<evidence type="ECO:0000256" key="3">
    <source>
        <dbReference type="ARBA" id="ARBA00022603"/>
    </source>
</evidence>
<keyword evidence="3 7" id="KW-0489">Methyltransferase</keyword>
<comment type="function">
    <text evidence="2 7">Catalyzes the formation of N(7)-methylguanine at position 46 (m7G46) in tRNA.</text>
</comment>
<reference evidence="8 9" key="1">
    <citation type="submission" date="2023-10" db="EMBL/GenBank/DDBJ databases">
        <title>Sorlinia euscelidii gen. nov., sp. nov., an acetic acid bacteria isolated from the gut of Euscelidius variegatus emitter.</title>
        <authorList>
            <person name="Michoud G."/>
            <person name="Marasco R."/>
            <person name="Seferji K."/>
            <person name="Gonella E."/>
            <person name="Garuglieri E."/>
            <person name="Alma A."/>
            <person name="Mapelli F."/>
            <person name="Borin S."/>
            <person name="Daffonchio D."/>
            <person name="Crotti E."/>
        </authorList>
    </citation>
    <scope>NUCLEOTIDE SEQUENCE [LARGE SCALE GENOMIC DNA]</scope>
    <source>
        <strain evidence="8 9">EV16P</strain>
    </source>
</reference>
<keyword evidence="9" id="KW-1185">Reference proteome</keyword>
<dbReference type="PROSITE" id="PS51625">
    <property type="entry name" value="SAM_MT_TRMB"/>
    <property type="match status" value="1"/>
</dbReference>
<feature type="binding site" evidence="7">
    <location>
        <position position="88"/>
    </location>
    <ligand>
        <name>S-adenosyl-L-methionine</name>
        <dbReference type="ChEBI" id="CHEBI:59789"/>
    </ligand>
</feature>
<dbReference type="EMBL" id="JAWJZY010000001">
    <property type="protein sequence ID" value="MEE8658004.1"/>
    <property type="molecule type" value="Genomic_DNA"/>
</dbReference>
<feature type="binding site" evidence="7">
    <location>
        <position position="63"/>
    </location>
    <ligand>
        <name>S-adenosyl-L-methionine</name>
        <dbReference type="ChEBI" id="CHEBI:59789"/>
    </ligand>
</feature>
<evidence type="ECO:0000313" key="9">
    <source>
        <dbReference type="Proteomes" id="UP001312908"/>
    </source>
</evidence>
<feature type="binding site" evidence="7">
    <location>
        <position position="180"/>
    </location>
    <ligand>
        <name>substrate</name>
    </ligand>
</feature>
<dbReference type="Proteomes" id="UP001312908">
    <property type="component" value="Unassembled WGS sequence"/>
</dbReference>
<evidence type="ECO:0000256" key="2">
    <source>
        <dbReference type="ARBA" id="ARBA00003015"/>
    </source>
</evidence>
<sequence>MLIKSLCKPQPDKLYGRPRIYSLRPRQQRLLDEALPRFRLTADQATAPRGAFNAAPTNNIFLEIGFGGGEHALAQSEAHPDCLYIASEVFENGLCSLLSRLVPEGQEAKAPPPDHLRLWPEDARLLLRALPDACLDRVYLMFPDPWPKARHAKRRFVHPDNIALLARTMRPGAEWRIASDHPVYQAWVQEVMASQKAFKRVAYAEGERPDGWSATRYESKALREGRVPFYWTYQRCETT</sequence>
<organism evidence="8 9">
    <name type="scientific">Sorlinia euscelidii</name>
    <dbReference type="NCBI Taxonomy" id="3081148"/>
    <lineage>
        <taxon>Bacteria</taxon>
        <taxon>Pseudomonadati</taxon>
        <taxon>Pseudomonadota</taxon>
        <taxon>Alphaproteobacteria</taxon>
        <taxon>Acetobacterales</taxon>
        <taxon>Acetobacteraceae</taxon>
        <taxon>Sorlinia</taxon>
    </lineage>
</organism>
<evidence type="ECO:0000256" key="6">
    <source>
        <dbReference type="ARBA" id="ARBA00022694"/>
    </source>
</evidence>
<evidence type="ECO:0000256" key="4">
    <source>
        <dbReference type="ARBA" id="ARBA00022679"/>
    </source>
</evidence>
<gene>
    <name evidence="7" type="primary">trmB</name>
    <name evidence="8" type="ORF">DOFOFD_03115</name>
</gene>
<dbReference type="Gene3D" id="3.40.50.150">
    <property type="entry name" value="Vaccinia Virus protein VP39"/>
    <property type="match status" value="1"/>
</dbReference>
<keyword evidence="6 7" id="KW-0819">tRNA processing</keyword>
<feature type="binding site" evidence="7">
    <location>
        <position position="144"/>
    </location>
    <ligand>
        <name>S-adenosyl-L-methionine</name>
        <dbReference type="ChEBI" id="CHEBI:59789"/>
    </ligand>
</feature>
<dbReference type="HAMAP" id="MF_01057">
    <property type="entry name" value="tRNA_methyltr_TrmB"/>
    <property type="match status" value="1"/>
</dbReference>
<accession>A0ABU7U2D4</accession>
<feature type="binding site" evidence="7">
    <location>
        <position position="148"/>
    </location>
    <ligand>
        <name>substrate</name>
    </ligand>
</feature>
<evidence type="ECO:0000313" key="8">
    <source>
        <dbReference type="EMBL" id="MEE8658004.1"/>
    </source>
</evidence>
<comment type="pathway">
    <text evidence="7">tRNA modification; N(7)-methylguanine-tRNA biosynthesis.</text>
</comment>